<dbReference type="Proteomes" id="UP000007322">
    <property type="component" value="Chromosome 3"/>
</dbReference>
<reference evidence="2 3" key="1">
    <citation type="journal article" date="2011" name="Nat. Biotechnol.">
        <title>Comparative genomic analysis of the thermophilic biomass-degrading fungi Myceliophthora thermophila and Thielavia terrestris.</title>
        <authorList>
            <person name="Berka R.M."/>
            <person name="Grigoriev I.V."/>
            <person name="Otillar R."/>
            <person name="Salamov A."/>
            <person name="Grimwood J."/>
            <person name="Reid I."/>
            <person name="Ishmael N."/>
            <person name="John T."/>
            <person name="Darmond C."/>
            <person name="Moisan M.-C."/>
            <person name="Henrissat B."/>
            <person name="Coutinho P.M."/>
            <person name="Lombard V."/>
            <person name="Natvig D.O."/>
            <person name="Lindquist E."/>
            <person name="Schmutz J."/>
            <person name="Lucas S."/>
            <person name="Harris P."/>
            <person name="Powlowski J."/>
            <person name="Bellemare A."/>
            <person name="Taylor D."/>
            <person name="Butler G."/>
            <person name="de Vries R.P."/>
            <person name="Allijn I.E."/>
            <person name="van den Brink J."/>
            <person name="Ushinsky S."/>
            <person name="Storms R."/>
            <person name="Powell A.J."/>
            <person name="Paulsen I.T."/>
            <person name="Elbourne L.D.H."/>
            <person name="Baker S.E."/>
            <person name="Magnuson J."/>
            <person name="LaBoissiere S."/>
            <person name="Clutterbuck A.J."/>
            <person name="Martinez D."/>
            <person name="Wogulis M."/>
            <person name="de Leon A.L."/>
            <person name="Rey M.W."/>
            <person name="Tsang A."/>
        </authorList>
    </citation>
    <scope>NUCLEOTIDE SEQUENCE [LARGE SCALE GENOMIC DNA]</scope>
    <source>
        <strain evidence="3">ATCC 42464 / BCRC 31852 / DSM 1799</strain>
    </source>
</reference>
<proteinExistence type="predicted"/>
<evidence type="ECO:0000256" key="1">
    <source>
        <dbReference type="SAM" id="MobiDB-lite"/>
    </source>
</evidence>
<dbReference type="GeneID" id="11507633"/>
<dbReference type="eggNOG" id="ENOG502T6F7">
    <property type="taxonomic scope" value="Eukaryota"/>
</dbReference>
<gene>
    <name evidence="2" type="ORF">MYCTH_2304326</name>
</gene>
<protein>
    <submittedName>
        <fullName evidence="2">Uncharacterized protein</fullName>
    </submittedName>
</protein>
<evidence type="ECO:0000313" key="3">
    <source>
        <dbReference type="Proteomes" id="UP000007322"/>
    </source>
</evidence>
<dbReference type="VEuPathDB" id="FungiDB:MYCTH_2304326"/>
<feature type="region of interest" description="Disordered" evidence="1">
    <location>
        <begin position="1"/>
        <end position="46"/>
    </location>
</feature>
<dbReference type="InParanoid" id="G2QEH9"/>
<dbReference type="HOGENOM" id="CLU_2039682_0_0_1"/>
<accession>G2QEH9</accession>
<dbReference type="KEGG" id="mtm:MYCTH_2304326"/>
<dbReference type="AlphaFoldDB" id="G2QEH9"/>
<dbReference type="EMBL" id="CP003004">
    <property type="protein sequence ID" value="AEO57762.1"/>
    <property type="molecule type" value="Genomic_DNA"/>
</dbReference>
<keyword evidence="3" id="KW-1185">Reference proteome</keyword>
<feature type="region of interest" description="Disordered" evidence="1">
    <location>
        <begin position="92"/>
        <end position="121"/>
    </location>
</feature>
<sequence length="121" mass="13045">MAAVPTKSTPTKSIPTESIPTESIPTESIPTESIPTESSVPTKSSRKYTTLAQRVQALTLHARGAKTSEIEAITGMKERAFYTMLNRAKERGYIPGGPVKDEHVANAPKSGRPKRVTKPVA</sequence>
<dbReference type="RefSeq" id="XP_003663007.1">
    <property type="nucleotide sequence ID" value="XM_003662959.1"/>
</dbReference>
<feature type="compositionally biased region" description="Polar residues" evidence="1">
    <location>
        <begin position="23"/>
        <end position="46"/>
    </location>
</feature>
<feature type="compositionally biased region" description="Basic residues" evidence="1">
    <location>
        <begin position="111"/>
        <end position="121"/>
    </location>
</feature>
<organism evidence="2 3">
    <name type="scientific">Thermothelomyces thermophilus (strain ATCC 42464 / BCRC 31852 / DSM 1799)</name>
    <name type="common">Sporotrichum thermophile</name>
    <dbReference type="NCBI Taxonomy" id="573729"/>
    <lineage>
        <taxon>Eukaryota</taxon>
        <taxon>Fungi</taxon>
        <taxon>Dikarya</taxon>
        <taxon>Ascomycota</taxon>
        <taxon>Pezizomycotina</taxon>
        <taxon>Sordariomycetes</taxon>
        <taxon>Sordariomycetidae</taxon>
        <taxon>Sordariales</taxon>
        <taxon>Chaetomiaceae</taxon>
        <taxon>Thermothelomyces</taxon>
    </lineage>
</organism>
<dbReference type="OrthoDB" id="4927370at2759"/>
<feature type="compositionally biased region" description="Low complexity" evidence="1">
    <location>
        <begin position="1"/>
        <end position="21"/>
    </location>
</feature>
<name>G2QEH9_THET4</name>
<evidence type="ECO:0000313" key="2">
    <source>
        <dbReference type="EMBL" id="AEO57762.1"/>
    </source>
</evidence>